<name>A0A2Z7B8X2_9LAMI</name>
<proteinExistence type="predicted"/>
<evidence type="ECO:0000313" key="2">
    <source>
        <dbReference type="Proteomes" id="UP000250235"/>
    </source>
</evidence>
<evidence type="ECO:0000313" key="1">
    <source>
        <dbReference type="EMBL" id="KZV28140.1"/>
    </source>
</evidence>
<dbReference type="EMBL" id="KV010172">
    <property type="protein sequence ID" value="KZV28140.1"/>
    <property type="molecule type" value="Genomic_DNA"/>
</dbReference>
<dbReference type="Proteomes" id="UP000250235">
    <property type="component" value="Unassembled WGS sequence"/>
</dbReference>
<dbReference type="AlphaFoldDB" id="A0A2Z7B8X2"/>
<keyword evidence="2" id="KW-1185">Reference proteome</keyword>
<organism evidence="1 2">
    <name type="scientific">Dorcoceras hygrometricum</name>
    <dbReference type="NCBI Taxonomy" id="472368"/>
    <lineage>
        <taxon>Eukaryota</taxon>
        <taxon>Viridiplantae</taxon>
        <taxon>Streptophyta</taxon>
        <taxon>Embryophyta</taxon>
        <taxon>Tracheophyta</taxon>
        <taxon>Spermatophyta</taxon>
        <taxon>Magnoliopsida</taxon>
        <taxon>eudicotyledons</taxon>
        <taxon>Gunneridae</taxon>
        <taxon>Pentapetalae</taxon>
        <taxon>asterids</taxon>
        <taxon>lamiids</taxon>
        <taxon>Lamiales</taxon>
        <taxon>Gesneriaceae</taxon>
        <taxon>Didymocarpoideae</taxon>
        <taxon>Trichosporeae</taxon>
        <taxon>Loxocarpinae</taxon>
        <taxon>Dorcoceras</taxon>
    </lineage>
</organism>
<reference evidence="1 2" key="1">
    <citation type="journal article" date="2015" name="Proc. Natl. Acad. Sci. U.S.A.">
        <title>The resurrection genome of Boea hygrometrica: A blueprint for survival of dehydration.</title>
        <authorList>
            <person name="Xiao L."/>
            <person name="Yang G."/>
            <person name="Zhang L."/>
            <person name="Yang X."/>
            <person name="Zhao S."/>
            <person name="Ji Z."/>
            <person name="Zhou Q."/>
            <person name="Hu M."/>
            <person name="Wang Y."/>
            <person name="Chen M."/>
            <person name="Xu Y."/>
            <person name="Jin H."/>
            <person name="Xiao X."/>
            <person name="Hu G."/>
            <person name="Bao F."/>
            <person name="Hu Y."/>
            <person name="Wan P."/>
            <person name="Li L."/>
            <person name="Deng X."/>
            <person name="Kuang T."/>
            <person name="Xiang C."/>
            <person name="Zhu J.K."/>
            <person name="Oliver M.J."/>
            <person name="He Y."/>
        </authorList>
    </citation>
    <scope>NUCLEOTIDE SEQUENCE [LARGE SCALE GENOMIC DNA]</scope>
    <source>
        <strain evidence="2">cv. XS01</strain>
    </source>
</reference>
<gene>
    <name evidence="1" type="ORF">F511_13394</name>
</gene>
<accession>A0A2Z7B8X2</accession>
<protein>
    <submittedName>
        <fullName evidence="1">Uncharacterized protein</fullName>
    </submittedName>
</protein>
<sequence>MEYSIQFKIRRSARGFGPDRVLKTARSTRLSLEYADQLPTPPLILGFSTQLMVVNPAHSGQHNSRGSTQLMGVNSTYDSQLSSRGSTQLTMVNSDHEGQHNLRWSTQIVGVNSDHGGQLRSWNTAYDLSLRDTAYDPSLRPKQGSKHGWDKAQATSDLFTFFLNINSPWYML</sequence>